<protein>
    <recommendedName>
        <fullName evidence="2">DUF1985 domain-containing protein</fullName>
    </recommendedName>
</protein>
<sequence>MGDSFPTDIKVPELCFKIGDEPRSDVKINQFPSYELVKEVKSILSPQEFQRIKSTFLGPVLKIIGRGLIMSGKMVHCFLSRSLKVSKSNEIWVHFGGQPMRFSIREFHMNEDAEKKTFDWASTDQAHTCEDVVEILRKTNREDLDERFCLAMLILIEGIFFQRYKGNKFPAKKLKKAQDIEVIMNHPWGRDAYKLLLSSIKKNVPSNLVKNKYDLHGYPLALHLWILESVPLLQSSFSTISVIESPQAFLCEKYTSTASPSIAQVENIEALKHLKVISILPSIPGDEEDSVALEDINDQDLSFLMEVINKGYKLTVDDWTKGCLDVGAVMEEIAIMSYQLRNKETLKPSSSGESIMDKLDNLYKIVQEGFRTTNTRLSKIEEHLNIPKAANTDDQCDTENDKQYETENEYDPMPATSPLMTENDLQVKTTYP</sequence>
<gene>
    <name evidence="3" type="ORF">CARUB_v10021326mg</name>
</gene>
<feature type="region of interest" description="Disordered" evidence="1">
    <location>
        <begin position="390"/>
        <end position="432"/>
    </location>
</feature>
<evidence type="ECO:0000313" key="3">
    <source>
        <dbReference type="EMBL" id="EOA33843.1"/>
    </source>
</evidence>
<dbReference type="PANTHER" id="PTHR48449">
    <property type="entry name" value="DUF1985 DOMAIN-CONTAINING PROTEIN"/>
    <property type="match status" value="1"/>
</dbReference>
<reference evidence="4" key="1">
    <citation type="journal article" date="2013" name="Nat. Genet.">
        <title>The Capsella rubella genome and the genomic consequences of rapid mating system evolution.</title>
        <authorList>
            <person name="Slotte T."/>
            <person name="Hazzouri K.M."/>
            <person name="Agren J.A."/>
            <person name="Koenig D."/>
            <person name="Maumus F."/>
            <person name="Guo Y.L."/>
            <person name="Steige K."/>
            <person name="Platts A.E."/>
            <person name="Escobar J.S."/>
            <person name="Newman L.K."/>
            <person name="Wang W."/>
            <person name="Mandakova T."/>
            <person name="Vello E."/>
            <person name="Smith L.M."/>
            <person name="Henz S.R."/>
            <person name="Steffen J."/>
            <person name="Takuno S."/>
            <person name="Brandvain Y."/>
            <person name="Coop G."/>
            <person name="Andolfatto P."/>
            <person name="Hu T.T."/>
            <person name="Blanchette M."/>
            <person name="Clark R.M."/>
            <person name="Quesneville H."/>
            <person name="Nordborg M."/>
            <person name="Gaut B.S."/>
            <person name="Lysak M.A."/>
            <person name="Jenkins J."/>
            <person name="Grimwood J."/>
            <person name="Chapman J."/>
            <person name="Prochnik S."/>
            <person name="Shu S."/>
            <person name="Rokhsar D."/>
            <person name="Schmutz J."/>
            <person name="Weigel D."/>
            <person name="Wright S.I."/>
        </authorList>
    </citation>
    <scope>NUCLEOTIDE SEQUENCE [LARGE SCALE GENOMIC DNA]</scope>
    <source>
        <strain evidence="4">cv. Monte Gargano</strain>
    </source>
</reference>
<dbReference type="InterPro" id="IPR015410">
    <property type="entry name" value="DUF1985"/>
</dbReference>
<name>R0IB45_9BRAS</name>
<feature type="domain" description="DUF1985" evidence="2">
    <location>
        <begin position="79"/>
        <end position="198"/>
    </location>
</feature>
<dbReference type="Proteomes" id="UP000029121">
    <property type="component" value="Unassembled WGS sequence"/>
</dbReference>
<keyword evidence="4" id="KW-1185">Reference proteome</keyword>
<accession>R0IB45</accession>
<dbReference type="AlphaFoldDB" id="R0IB45"/>
<dbReference type="PANTHER" id="PTHR48449:SF1">
    <property type="entry name" value="DUF1985 DOMAIN-CONTAINING PROTEIN"/>
    <property type="match status" value="1"/>
</dbReference>
<evidence type="ECO:0000259" key="2">
    <source>
        <dbReference type="Pfam" id="PF09331"/>
    </source>
</evidence>
<feature type="compositionally biased region" description="Polar residues" evidence="1">
    <location>
        <begin position="418"/>
        <end position="432"/>
    </location>
</feature>
<proteinExistence type="predicted"/>
<evidence type="ECO:0000256" key="1">
    <source>
        <dbReference type="SAM" id="MobiDB-lite"/>
    </source>
</evidence>
<dbReference type="Pfam" id="PF09331">
    <property type="entry name" value="DUF1985"/>
    <property type="match status" value="1"/>
</dbReference>
<evidence type="ECO:0000313" key="4">
    <source>
        <dbReference type="Proteomes" id="UP000029121"/>
    </source>
</evidence>
<dbReference type="EMBL" id="KB870806">
    <property type="protein sequence ID" value="EOA33843.1"/>
    <property type="molecule type" value="Genomic_DNA"/>
</dbReference>
<organism evidence="3 4">
    <name type="scientific">Capsella rubella</name>
    <dbReference type="NCBI Taxonomy" id="81985"/>
    <lineage>
        <taxon>Eukaryota</taxon>
        <taxon>Viridiplantae</taxon>
        <taxon>Streptophyta</taxon>
        <taxon>Embryophyta</taxon>
        <taxon>Tracheophyta</taxon>
        <taxon>Spermatophyta</taxon>
        <taxon>Magnoliopsida</taxon>
        <taxon>eudicotyledons</taxon>
        <taxon>Gunneridae</taxon>
        <taxon>Pentapetalae</taxon>
        <taxon>rosids</taxon>
        <taxon>malvids</taxon>
        <taxon>Brassicales</taxon>
        <taxon>Brassicaceae</taxon>
        <taxon>Camelineae</taxon>
        <taxon>Capsella</taxon>
    </lineage>
</organism>